<dbReference type="GO" id="GO:0009279">
    <property type="term" value="C:cell outer membrane"/>
    <property type="evidence" value="ECO:0007669"/>
    <property type="project" value="UniProtKB-SubCell"/>
</dbReference>
<dbReference type="RefSeq" id="WP_162387615.1">
    <property type="nucleotide sequence ID" value="NZ_CP045997.1"/>
</dbReference>
<feature type="domain" description="SusD-like N-terminal" evidence="7">
    <location>
        <begin position="21"/>
        <end position="221"/>
    </location>
</feature>
<evidence type="ECO:0000313" key="8">
    <source>
        <dbReference type="EMBL" id="QHV97205.1"/>
    </source>
</evidence>
<keyword evidence="3" id="KW-0732">Signal</keyword>
<proteinExistence type="inferred from homology"/>
<dbReference type="InterPro" id="IPR012944">
    <property type="entry name" value="SusD_RagB_dom"/>
</dbReference>
<organism evidence="8 9">
    <name type="scientific">Spirosoma endbachense</name>
    <dbReference type="NCBI Taxonomy" id="2666025"/>
    <lineage>
        <taxon>Bacteria</taxon>
        <taxon>Pseudomonadati</taxon>
        <taxon>Bacteroidota</taxon>
        <taxon>Cytophagia</taxon>
        <taxon>Cytophagales</taxon>
        <taxon>Cytophagaceae</taxon>
        <taxon>Spirosoma</taxon>
    </lineage>
</organism>
<dbReference type="Pfam" id="PF07980">
    <property type="entry name" value="SusD_RagB"/>
    <property type="match status" value="1"/>
</dbReference>
<dbReference type="InterPro" id="IPR011990">
    <property type="entry name" value="TPR-like_helical_dom_sf"/>
</dbReference>
<accession>A0A6P1VWS7</accession>
<comment type="subcellular location">
    <subcellularLocation>
        <location evidence="1">Cell outer membrane</location>
    </subcellularLocation>
</comment>
<dbReference type="EMBL" id="CP045997">
    <property type="protein sequence ID" value="QHV97205.1"/>
    <property type="molecule type" value="Genomic_DNA"/>
</dbReference>
<dbReference type="Gene3D" id="1.25.40.390">
    <property type="match status" value="1"/>
</dbReference>
<keyword evidence="9" id="KW-1185">Reference proteome</keyword>
<evidence type="ECO:0000256" key="4">
    <source>
        <dbReference type="ARBA" id="ARBA00023136"/>
    </source>
</evidence>
<evidence type="ECO:0000313" key="9">
    <source>
        <dbReference type="Proteomes" id="UP000464577"/>
    </source>
</evidence>
<dbReference type="InterPro" id="IPR033985">
    <property type="entry name" value="SusD-like_N"/>
</dbReference>
<evidence type="ECO:0000256" key="3">
    <source>
        <dbReference type="ARBA" id="ARBA00022729"/>
    </source>
</evidence>
<protein>
    <submittedName>
        <fullName evidence="8">RagB/SusD family nutrient uptake outer membrane protein</fullName>
    </submittedName>
</protein>
<keyword evidence="5" id="KW-0998">Cell outer membrane</keyword>
<dbReference type="Proteomes" id="UP000464577">
    <property type="component" value="Chromosome"/>
</dbReference>
<gene>
    <name evidence="8" type="ORF">GJR95_20310</name>
</gene>
<dbReference type="CDD" id="cd08977">
    <property type="entry name" value="SusD"/>
    <property type="match status" value="1"/>
</dbReference>
<reference evidence="8 9" key="1">
    <citation type="submission" date="2019-11" db="EMBL/GenBank/DDBJ databases">
        <title>Spirosoma endbachense sp. nov., isolated from a natural salt meadow.</title>
        <authorList>
            <person name="Rojas J."/>
            <person name="Ambika Manirajan B."/>
            <person name="Ratering S."/>
            <person name="Suarez C."/>
            <person name="Geissler-Plaum R."/>
            <person name="Schnell S."/>
        </authorList>
    </citation>
    <scope>NUCLEOTIDE SEQUENCE [LARGE SCALE GENOMIC DNA]</scope>
    <source>
        <strain evidence="8 9">I-24</strain>
    </source>
</reference>
<dbReference type="SUPFAM" id="SSF48452">
    <property type="entry name" value="TPR-like"/>
    <property type="match status" value="1"/>
</dbReference>
<dbReference type="KEGG" id="senf:GJR95_20310"/>
<evidence type="ECO:0000256" key="1">
    <source>
        <dbReference type="ARBA" id="ARBA00004442"/>
    </source>
</evidence>
<sequence>MKKHIVVTLLLLGAMTSCEVLDQKPESSFTPANFYKNADDAKAAVSAVYDPLNNANMYGQIMWILQDQATDDAEWGNGRSTANQPKNDLDKYTFTPATNTFQSIWSTVYSAINRANAVIARVPAIPMDNDLKARYVAEAKFMRGFYYFTLVRLFGGVPIITAETTSLNNLAVSRASVDDVYKLIVQDFTEAETVLPTTYSTADKGRATKGAAKAFLAKVYLTRQDWTNASTKAKEVLNLGVYDLWANFADAFLIANKNGKEAVFEMQALSGGFNEGSLMQGYMRPNFDRVNGVAGFGDDPATDNLYKAYRADDKRRNVTLKLYSLTTTPAAPASVLFPCYVYKYLDPASTGTSDGGNNYPIIRYPDVLLMYAEALNEQGANNAEAYTTINRIRNRAGLPNLTANLNQAQFRDSLLLERRLELAFEGHRWYDLSRTKRLISAMKAQNPTIIVEERHYLFPIPQTERDVNPQLTQNPGY</sequence>
<name>A0A6P1VWS7_9BACT</name>
<dbReference type="Pfam" id="PF14322">
    <property type="entry name" value="SusD-like_3"/>
    <property type="match status" value="1"/>
</dbReference>
<evidence type="ECO:0000259" key="6">
    <source>
        <dbReference type="Pfam" id="PF07980"/>
    </source>
</evidence>
<feature type="domain" description="RagB/SusD" evidence="6">
    <location>
        <begin position="340"/>
        <end position="477"/>
    </location>
</feature>
<evidence type="ECO:0000256" key="2">
    <source>
        <dbReference type="ARBA" id="ARBA00006275"/>
    </source>
</evidence>
<evidence type="ECO:0000259" key="7">
    <source>
        <dbReference type="Pfam" id="PF14322"/>
    </source>
</evidence>
<dbReference type="AlphaFoldDB" id="A0A6P1VWS7"/>
<keyword evidence="4" id="KW-0472">Membrane</keyword>
<evidence type="ECO:0000256" key="5">
    <source>
        <dbReference type="ARBA" id="ARBA00023237"/>
    </source>
</evidence>
<dbReference type="PROSITE" id="PS51257">
    <property type="entry name" value="PROKAR_LIPOPROTEIN"/>
    <property type="match status" value="1"/>
</dbReference>
<comment type="similarity">
    <text evidence="2">Belongs to the SusD family.</text>
</comment>